<dbReference type="RefSeq" id="WP_165057629.1">
    <property type="nucleotide sequence ID" value="NZ_CP072829.1"/>
</dbReference>
<sequence length="84" mass="9426">MNDDAQKPIEDLTFREAMDELDAIVALLESNTLELEDSLARYERGVALLQSLQKRLSTAQQKVDVLMGELVVDATDEERDTTLS</sequence>
<evidence type="ECO:0000256" key="4">
    <source>
        <dbReference type="ARBA" id="ARBA00022801"/>
    </source>
</evidence>
<evidence type="ECO:0000313" key="7">
    <source>
        <dbReference type="EMBL" id="NHM13666.1"/>
    </source>
</evidence>
<comment type="subunit">
    <text evidence="6">Heterooligomer composed of large and small subunits.</text>
</comment>
<dbReference type="SUPFAM" id="SSF116842">
    <property type="entry name" value="XseB-like"/>
    <property type="match status" value="1"/>
</dbReference>
<dbReference type="HAMAP" id="MF_00337">
    <property type="entry name" value="Exonuc_7_S"/>
    <property type="match status" value="1"/>
</dbReference>
<dbReference type="NCBIfam" id="TIGR01280">
    <property type="entry name" value="xseB"/>
    <property type="match status" value="1"/>
</dbReference>
<dbReference type="KEGG" id="ebz:J7S26_03795"/>
<dbReference type="AlphaFoldDB" id="A0A9E6MRG6"/>
<dbReference type="Proteomes" id="UP000636394">
    <property type="component" value="Unassembled WGS sequence"/>
</dbReference>
<keyword evidence="4 6" id="KW-0378">Hydrolase</keyword>
<keyword evidence="2 6" id="KW-0963">Cytoplasm</keyword>
<evidence type="ECO:0000256" key="6">
    <source>
        <dbReference type="HAMAP-Rule" id="MF_00337"/>
    </source>
</evidence>
<dbReference type="PANTHER" id="PTHR34137:SF1">
    <property type="entry name" value="EXODEOXYRIBONUCLEASE 7 SMALL SUBUNIT"/>
    <property type="match status" value="1"/>
</dbReference>
<keyword evidence="5 6" id="KW-0269">Exonuclease</keyword>
<dbReference type="GO" id="GO:0008855">
    <property type="term" value="F:exodeoxyribonuclease VII activity"/>
    <property type="evidence" value="ECO:0007669"/>
    <property type="project" value="UniProtKB-UniRule"/>
</dbReference>
<comment type="similarity">
    <text evidence="1 6">Belongs to the XseB family.</text>
</comment>
<dbReference type="GO" id="GO:0009318">
    <property type="term" value="C:exodeoxyribonuclease VII complex"/>
    <property type="evidence" value="ECO:0007669"/>
    <property type="project" value="UniProtKB-UniRule"/>
</dbReference>
<evidence type="ECO:0000256" key="3">
    <source>
        <dbReference type="ARBA" id="ARBA00022722"/>
    </source>
</evidence>
<gene>
    <name evidence="6 8" type="primary">xseB</name>
    <name evidence="7" type="ORF">GMI68_02575</name>
    <name evidence="8" type="ORF">J7S26_03795</name>
</gene>
<dbReference type="GO" id="GO:0006308">
    <property type="term" value="P:DNA catabolic process"/>
    <property type="evidence" value="ECO:0007669"/>
    <property type="project" value="UniProtKB-UniRule"/>
</dbReference>
<dbReference type="PIRSF" id="PIRSF006488">
    <property type="entry name" value="Exonuc_VII_S"/>
    <property type="match status" value="1"/>
</dbReference>
<dbReference type="InterPro" id="IPR037004">
    <property type="entry name" value="Exonuc_VII_ssu_sf"/>
</dbReference>
<keyword evidence="3 6" id="KW-0540">Nuclease</keyword>
<proteinExistence type="inferred from homology"/>
<dbReference type="Proteomes" id="UP000671910">
    <property type="component" value="Chromosome"/>
</dbReference>
<name>A0A9E6MRG6_9ACTN</name>
<evidence type="ECO:0000256" key="1">
    <source>
        <dbReference type="ARBA" id="ARBA00009998"/>
    </source>
</evidence>
<dbReference type="InterPro" id="IPR003761">
    <property type="entry name" value="Exonuc_VII_S"/>
</dbReference>
<accession>A0A9E6MRG6</accession>
<comment type="function">
    <text evidence="6">Bidirectionally degrades single-stranded DNA into large acid-insoluble oligonucleotides, which are then degraded further into small acid-soluble oligonucleotides.</text>
</comment>
<evidence type="ECO:0000256" key="5">
    <source>
        <dbReference type="ARBA" id="ARBA00022839"/>
    </source>
</evidence>
<comment type="catalytic activity">
    <reaction evidence="6">
        <text>Exonucleolytic cleavage in either 5'- to 3'- or 3'- to 5'-direction to yield nucleoside 5'-phosphates.</text>
        <dbReference type="EC" id="3.1.11.6"/>
    </reaction>
</comment>
<evidence type="ECO:0000256" key="2">
    <source>
        <dbReference type="ARBA" id="ARBA00022490"/>
    </source>
</evidence>
<dbReference type="Gene3D" id="1.10.287.1040">
    <property type="entry name" value="Exonuclease VII, small subunit"/>
    <property type="match status" value="1"/>
</dbReference>
<evidence type="ECO:0000313" key="9">
    <source>
        <dbReference type="Proteomes" id="UP000636394"/>
    </source>
</evidence>
<evidence type="ECO:0000313" key="8">
    <source>
        <dbReference type="EMBL" id="QTU85038.1"/>
    </source>
</evidence>
<dbReference type="PANTHER" id="PTHR34137">
    <property type="entry name" value="EXODEOXYRIBONUCLEASE 7 SMALL SUBUNIT"/>
    <property type="match status" value="1"/>
</dbReference>
<dbReference type="Pfam" id="PF02609">
    <property type="entry name" value="Exonuc_VII_S"/>
    <property type="match status" value="1"/>
</dbReference>
<dbReference type="EMBL" id="CP072829">
    <property type="protein sequence ID" value="QTU85038.1"/>
    <property type="molecule type" value="Genomic_DNA"/>
</dbReference>
<dbReference type="GO" id="GO:0005829">
    <property type="term" value="C:cytosol"/>
    <property type="evidence" value="ECO:0007669"/>
    <property type="project" value="TreeGrafter"/>
</dbReference>
<dbReference type="EMBL" id="WPCR01000003">
    <property type="protein sequence ID" value="NHM13666.1"/>
    <property type="molecule type" value="Genomic_DNA"/>
</dbReference>
<dbReference type="EC" id="3.1.11.6" evidence="6"/>
<organism evidence="8 10">
    <name type="scientific">Xiamenia xianingshaonis</name>
    <dbReference type="NCBI Taxonomy" id="2682776"/>
    <lineage>
        <taxon>Bacteria</taxon>
        <taxon>Bacillati</taxon>
        <taxon>Actinomycetota</taxon>
        <taxon>Coriobacteriia</taxon>
        <taxon>Eggerthellales</taxon>
        <taxon>Eggerthellaceae</taxon>
        <taxon>Xiamenia</taxon>
    </lineage>
</organism>
<comment type="subcellular location">
    <subcellularLocation>
        <location evidence="6">Cytoplasm</location>
    </subcellularLocation>
</comment>
<reference evidence="8" key="2">
    <citation type="submission" date="2021-04" db="EMBL/GenBank/DDBJ databases">
        <title>Novel species in family Eggerthellaceae.</title>
        <authorList>
            <person name="Zhang G."/>
        </authorList>
    </citation>
    <scope>NUCLEOTIDE SEQUENCE</scope>
    <source>
        <strain evidence="8">Zg-886</strain>
    </source>
</reference>
<keyword evidence="9" id="KW-1185">Reference proteome</keyword>
<protein>
    <recommendedName>
        <fullName evidence="6">Exodeoxyribonuclease 7 small subunit</fullName>
        <ecNumber evidence="6">3.1.11.6</ecNumber>
    </recommendedName>
    <alternativeName>
        <fullName evidence="6">Exodeoxyribonuclease VII small subunit</fullName>
        <shortName evidence="6">Exonuclease VII small subunit</shortName>
    </alternativeName>
</protein>
<evidence type="ECO:0000313" key="10">
    <source>
        <dbReference type="Proteomes" id="UP000671910"/>
    </source>
</evidence>
<reference evidence="7 9" key="1">
    <citation type="submission" date="2019-11" db="EMBL/GenBank/DDBJ databases">
        <title>Eggerthellaceae novel genus isolated from the rectal contents of marmort.</title>
        <authorList>
            <person name="Zhang G."/>
        </authorList>
    </citation>
    <scope>NUCLEOTIDE SEQUENCE [LARGE SCALE GENOMIC DNA]</scope>
    <source>
        <strain evidence="7">Zg-886</strain>
        <strain evidence="9">zg-886</strain>
    </source>
</reference>